<dbReference type="Proteomes" id="UP000294545">
    <property type="component" value="Unassembled WGS sequence"/>
</dbReference>
<name>A0A4R1MBX0_9FIRM</name>
<proteinExistence type="predicted"/>
<sequence length="131" mass="14441">MLKILKNKAGEGYIDVAVLVLCAMLVIALAVKVFPVYIAKQQIDTFAVELIREAEIAGRVGSETSRRQQFLQEKTGMNPTVAWSKTGRIQLNEEVTVTVTYQIDIGLFGGFGSFPITLRADAAGKSEVYWK</sequence>
<reference evidence="2 3" key="1">
    <citation type="submission" date="2019-03" db="EMBL/GenBank/DDBJ databases">
        <title>Genomic Encyclopedia of Type Strains, Phase IV (KMG-IV): sequencing the most valuable type-strain genomes for metagenomic binning, comparative biology and taxonomic classification.</title>
        <authorList>
            <person name="Goeker M."/>
        </authorList>
    </citation>
    <scope>NUCLEOTIDE SEQUENCE [LARGE SCALE GENOMIC DNA]</scope>
    <source>
        <strain evidence="2 3">DSM 24176</strain>
    </source>
</reference>
<evidence type="ECO:0000313" key="2">
    <source>
        <dbReference type="EMBL" id="TCK89062.1"/>
    </source>
</evidence>
<keyword evidence="1" id="KW-0472">Membrane</keyword>
<dbReference type="EMBL" id="SMGQ01000016">
    <property type="protein sequence ID" value="TCK89062.1"/>
    <property type="molecule type" value="Genomic_DNA"/>
</dbReference>
<dbReference type="OrthoDB" id="9800249at2"/>
<dbReference type="InterPro" id="IPR025469">
    <property type="entry name" value="DUF4320"/>
</dbReference>
<dbReference type="AlphaFoldDB" id="A0A4R1MBX0"/>
<dbReference type="RefSeq" id="WP_132283146.1">
    <property type="nucleotide sequence ID" value="NZ_SMGQ01000016.1"/>
</dbReference>
<feature type="transmembrane region" description="Helical" evidence="1">
    <location>
        <begin position="12"/>
        <end position="38"/>
    </location>
</feature>
<evidence type="ECO:0000313" key="3">
    <source>
        <dbReference type="Proteomes" id="UP000294545"/>
    </source>
</evidence>
<organism evidence="2 3">
    <name type="scientific">Natranaerovirga hydrolytica</name>
    <dbReference type="NCBI Taxonomy" id="680378"/>
    <lineage>
        <taxon>Bacteria</taxon>
        <taxon>Bacillati</taxon>
        <taxon>Bacillota</taxon>
        <taxon>Clostridia</taxon>
        <taxon>Lachnospirales</taxon>
        <taxon>Natranaerovirgaceae</taxon>
        <taxon>Natranaerovirga</taxon>
    </lineage>
</organism>
<gene>
    <name evidence="2" type="ORF">EDC19_2476</name>
</gene>
<dbReference type="Pfam" id="PF14208">
    <property type="entry name" value="DUF4320"/>
    <property type="match status" value="1"/>
</dbReference>
<comment type="caution">
    <text evidence="2">The sequence shown here is derived from an EMBL/GenBank/DDBJ whole genome shotgun (WGS) entry which is preliminary data.</text>
</comment>
<keyword evidence="3" id="KW-1185">Reference proteome</keyword>
<accession>A0A4R1MBX0</accession>
<keyword evidence="1" id="KW-1133">Transmembrane helix</keyword>
<evidence type="ECO:0000256" key="1">
    <source>
        <dbReference type="SAM" id="Phobius"/>
    </source>
</evidence>
<protein>
    <submittedName>
        <fullName evidence="2">Uncharacterized protein DUF4320</fullName>
    </submittedName>
</protein>
<keyword evidence="1" id="KW-0812">Transmembrane</keyword>